<dbReference type="STRING" id="49390.A0A068UI04"/>
<keyword evidence="4" id="KW-1185">Reference proteome</keyword>
<dbReference type="PhylomeDB" id="A0A068UI04"/>
<evidence type="ECO:0000256" key="2">
    <source>
        <dbReference type="PROSITE-ProRule" id="PRU00235"/>
    </source>
</evidence>
<evidence type="ECO:0000313" key="4">
    <source>
        <dbReference type="Proteomes" id="UP000295252"/>
    </source>
</evidence>
<reference evidence="4" key="1">
    <citation type="journal article" date="2014" name="Science">
        <title>The coffee genome provides insight into the convergent evolution of caffeine biosynthesis.</title>
        <authorList>
            <person name="Denoeud F."/>
            <person name="Carretero-Paulet L."/>
            <person name="Dereeper A."/>
            <person name="Droc G."/>
            <person name="Guyot R."/>
            <person name="Pietrella M."/>
            <person name="Zheng C."/>
            <person name="Alberti A."/>
            <person name="Anthony F."/>
            <person name="Aprea G."/>
            <person name="Aury J.M."/>
            <person name="Bento P."/>
            <person name="Bernard M."/>
            <person name="Bocs S."/>
            <person name="Campa C."/>
            <person name="Cenci A."/>
            <person name="Combes M.C."/>
            <person name="Crouzillat D."/>
            <person name="Da Silva C."/>
            <person name="Daddiego L."/>
            <person name="De Bellis F."/>
            <person name="Dussert S."/>
            <person name="Garsmeur O."/>
            <person name="Gayraud T."/>
            <person name="Guignon V."/>
            <person name="Jahn K."/>
            <person name="Jamilloux V."/>
            <person name="Joet T."/>
            <person name="Labadie K."/>
            <person name="Lan T."/>
            <person name="Leclercq J."/>
            <person name="Lepelley M."/>
            <person name="Leroy T."/>
            <person name="Li L.T."/>
            <person name="Librado P."/>
            <person name="Lopez L."/>
            <person name="Munoz A."/>
            <person name="Noel B."/>
            <person name="Pallavicini A."/>
            <person name="Perrotta G."/>
            <person name="Poncet V."/>
            <person name="Pot D."/>
            <person name="Priyono X."/>
            <person name="Rigoreau M."/>
            <person name="Rouard M."/>
            <person name="Rozas J."/>
            <person name="Tranchant-Dubreuil C."/>
            <person name="VanBuren R."/>
            <person name="Zhang Q."/>
            <person name="Andrade A.C."/>
            <person name="Argout X."/>
            <person name="Bertrand B."/>
            <person name="de Kochko A."/>
            <person name="Graziosi G."/>
            <person name="Henry R.J."/>
            <person name="Jayarama X."/>
            <person name="Ming R."/>
            <person name="Nagai C."/>
            <person name="Rounsley S."/>
            <person name="Sankoff D."/>
            <person name="Giuliano G."/>
            <person name="Albert V.A."/>
            <person name="Wincker P."/>
            <person name="Lashermes P."/>
        </authorList>
    </citation>
    <scope>NUCLEOTIDE SEQUENCE [LARGE SCALE GENOMIC DNA]</scope>
    <source>
        <strain evidence="4">cv. DH200-94</strain>
    </source>
</reference>
<organism evidence="3 4">
    <name type="scientific">Coffea canephora</name>
    <name type="common">Robusta coffee</name>
    <dbReference type="NCBI Taxonomy" id="49390"/>
    <lineage>
        <taxon>Eukaryota</taxon>
        <taxon>Viridiplantae</taxon>
        <taxon>Streptophyta</taxon>
        <taxon>Embryophyta</taxon>
        <taxon>Tracheophyta</taxon>
        <taxon>Spermatophyta</taxon>
        <taxon>Magnoliopsida</taxon>
        <taxon>eudicotyledons</taxon>
        <taxon>Gunneridae</taxon>
        <taxon>Pentapetalae</taxon>
        <taxon>asterids</taxon>
        <taxon>lamiids</taxon>
        <taxon>Gentianales</taxon>
        <taxon>Rubiaceae</taxon>
        <taxon>Ixoroideae</taxon>
        <taxon>Gardenieae complex</taxon>
        <taxon>Bertiereae - Coffeeae clade</taxon>
        <taxon>Coffeeae</taxon>
        <taxon>Coffea</taxon>
    </lineage>
</organism>
<feature type="repeat" description="RCC1" evidence="2">
    <location>
        <begin position="38"/>
        <end position="91"/>
    </location>
</feature>
<dbReference type="PROSITE" id="PS00626">
    <property type="entry name" value="RCC1_2"/>
    <property type="match status" value="2"/>
</dbReference>
<name>A0A068UI04_COFCA</name>
<evidence type="ECO:0000256" key="1">
    <source>
        <dbReference type="ARBA" id="ARBA00022737"/>
    </source>
</evidence>
<accession>A0A068UI04</accession>
<dbReference type="Gene3D" id="2.130.10.30">
    <property type="entry name" value="Regulator of chromosome condensation 1/beta-lactamase-inhibitor protein II"/>
    <property type="match status" value="1"/>
</dbReference>
<dbReference type="InterPro" id="IPR000408">
    <property type="entry name" value="Reg_chr_condens"/>
</dbReference>
<dbReference type="Pfam" id="PF00415">
    <property type="entry name" value="RCC1"/>
    <property type="match status" value="1"/>
</dbReference>
<dbReference type="EMBL" id="HG739115">
    <property type="protein sequence ID" value="CDP08165.1"/>
    <property type="molecule type" value="Genomic_DNA"/>
</dbReference>
<dbReference type="AlphaFoldDB" id="A0A068UI04"/>
<dbReference type="Gramene" id="CDP08165">
    <property type="protein sequence ID" value="CDP08165"/>
    <property type="gene ID" value="GSCOC_T00026912001"/>
</dbReference>
<dbReference type="InParanoid" id="A0A068UI04"/>
<dbReference type="PROSITE" id="PS50012">
    <property type="entry name" value="RCC1_3"/>
    <property type="match status" value="1"/>
</dbReference>
<sequence length="115" mass="12283">MDKPTTSNFLDSGSNNMALKVIAIATGESHTLALTGDGNVYSWGRGTFGRLGSGSESDLLLPTRIRFFEENKLKIVGIAAGAYHSLALADDGSVWGWGHNVCILLQLFLPVTCLI</sequence>
<dbReference type="SUPFAM" id="SSF50985">
    <property type="entry name" value="RCC1/BLIP-II"/>
    <property type="match status" value="1"/>
</dbReference>
<gene>
    <name evidence="3" type="ORF">GSCOC_T00026912001</name>
</gene>
<dbReference type="PANTHER" id="PTHR22872">
    <property type="entry name" value="BTK-BINDING PROTEIN-RELATED"/>
    <property type="match status" value="1"/>
</dbReference>
<evidence type="ECO:0000313" key="3">
    <source>
        <dbReference type="EMBL" id="CDP08165.1"/>
    </source>
</evidence>
<protein>
    <submittedName>
        <fullName evidence="3">Uncharacterized protein</fullName>
    </submittedName>
</protein>
<dbReference type="InterPro" id="IPR009091">
    <property type="entry name" value="RCC1/BLIP-II"/>
</dbReference>
<keyword evidence="1" id="KW-0677">Repeat</keyword>
<dbReference type="Proteomes" id="UP000295252">
    <property type="component" value="Chromosome X"/>
</dbReference>
<dbReference type="OrthoDB" id="61110at2759"/>
<dbReference type="OMA" id="CHFCELI"/>
<dbReference type="InterPro" id="IPR051625">
    <property type="entry name" value="Signaling_Regulatory_Domain"/>
</dbReference>
<dbReference type="PRINTS" id="PR00633">
    <property type="entry name" value="RCCNDNSATION"/>
</dbReference>
<proteinExistence type="predicted"/>